<dbReference type="UniPathway" id="UPA00079"/>
<dbReference type="CDD" id="cd02009">
    <property type="entry name" value="TPP_SHCHC_synthase"/>
    <property type="match status" value="1"/>
</dbReference>
<dbReference type="GO" id="GO:0000287">
    <property type="term" value="F:magnesium ion binding"/>
    <property type="evidence" value="ECO:0007669"/>
    <property type="project" value="UniProtKB-UniRule"/>
</dbReference>
<evidence type="ECO:0000256" key="3">
    <source>
        <dbReference type="ARBA" id="ARBA00022723"/>
    </source>
</evidence>
<dbReference type="EC" id="2.2.1.9" evidence="7"/>
<dbReference type="Gene3D" id="3.40.50.1220">
    <property type="entry name" value="TPP-binding domain"/>
    <property type="match status" value="1"/>
</dbReference>
<evidence type="ECO:0000256" key="5">
    <source>
        <dbReference type="ARBA" id="ARBA00023052"/>
    </source>
</evidence>
<evidence type="ECO:0000256" key="2">
    <source>
        <dbReference type="ARBA" id="ARBA00022679"/>
    </source>
</evidence>
<evidence type="ECO:0000259" key="8">
    <source>
        <dbReference type="Pfam" id="PF02775"/>
    </source>
</evidence>
<dbReference type="Pfam" id="PF02776">
    <property type="entry name" value="TPP_enzyme_N"/>
    <property type="match status" value="1"/>
</dbReference>
<evidence type="ECO:0000256" key="1">
    <source>
        <dbReference type="ARBA" id="ARBA00022428"/>
    </source>
</evidence>
<keyword evidence="3 7" id="KW-0479">Metal-binding</keyword>
<comment type="pathway">
    <text evidence="7">Quinol/quinone metabolism; menaquinone biosynthesis.</text>
</comment>
<reference evidence="11 12" key="1">
    <citation type="submission" date="2020-01" db="EMBL/GenBank/DDBJ databases">
        <title>Whole genome sequencing of Halomonas alkaliphila strain LS44.</title>
        <authorList>
            <person name="Kumar S."/>
            <person name="Paul D."/>
            <person name="Shouche Y."/>
            <person name="Suryavanshi M.V."/>
        </authorList>
    </citation>
    <scope>NUCLEOTIDE SEQUENCE [LARGE SCALE GENOMIC DNA]</scope>
    <source>
        <strain evidence="11 12">LS44</strain>
    </source>
</reference>
<accession>A0A7C9JVM3</accession>
<dbReference type="HAMAP" id="MF_01659">
    <property type="entry name" value="MenD"/>
    <property type="match status" value="1"/>
</dbReference>
<feature type="domain" description="Thiamine pyrophosphate enzyme N-terminal TPP-binding" evidence="9">
    <location>
        <begin position="31"/>
        <end position="143"/>
    </location>
</feature>
<gene>
    <name evidence="7" type="primary">menD</name>
    <name evidence="11" type="ORF">GPL32_01420</name>
</gene>
<dbReference type="PIRSF" id="PIRSF004983">
    <property type="entry name" value="MenD"/>
    <property type="match status" value="1"/>
</dbReference>
<comment type="cofactor">
    <cofactor evidence="7">
        <name>Mg(2+)</name>
        <dbReference type="ChEBI" id="CHEBI:18420"/>
    </cofactor>
    <cofactor evidence="7">
        <name>Mn(2+)</name>
        <dbReference type="ChEBI" id="CHEBI:29035"/>
    </cofactor>
</comment>
<protein>
    <recommendedName>
        <fullName evidence="7">2-succinyl-5-enolpyruvyl-6-hydroxy-3-cyclohexene-1-carboxylate synthase</fullName>
        <shortName evidence="7">SEPHCHC synthase</shortName>
        <ecNumber evidence="7">2.2.1.9</ecNumber>
    </recommendedName>
    <alternativeName>
        <fullName evidence="7">Menaquinone biosynthesis protein MenD</fullName>
    </alternativeName>
</protein>
<dbReference type="EMBL" id="JAAEHK010000001">
    <property type="protein sequence ID" value="NDL69166.1"/>
    <property type="molecule type" value="Genomic_DNA"/>
</dbReference>
<dbReference type="InterPro" id="IPR032264">
    <property type="entry name" value="MenD_middle"/>
</dbReference>
<dbReference type="InterPro" id="IPR029061">
    <property type="entry name" value="THDP-binding"/>
</dbReference>
<comment type="caution">
    <text evidence="11">The sequence shown here is derived from an EMBL/GenBank/DDBJ whole genome shotgun (WGS) entry which is preliminary data.</text>
</comment>
<dbReference type="InterPro" id="IPR012001">
    <property type="entry name" value="Thiamin_PyroP_enz_TPP-bd_dom"/>
</dbReference>
<dbReference type="AlphaFoldDB" id="A0A7C9JVM3"/>
<dbReference type="Proteomes" id="UP000480312">
    <property type="component" value="Unassembled WGS sequence"/>
</dbReference>
<evidence type="ECO:0000313" key="12">
    <source>
        <dbReference type="Proteomes" id="UP000480312"/>
    </source>
</evidence>
<dbReference type="PANTHER" id="PTHR42916">
    <property type="entry name" value="2-SUCCINYL-5-ENOLPYRUVYL-6-HYDROXY-3-CYCLOHEXENE-1-CARBOXYLATE SYNTHASE"/>
    <property type="match status" value="1"/>
</dbReference>
<dbReference type="CDD" id="cd07037">
    <property type="entry name" value="TPP_PYR_MenD"/>
    <property type="match status" value="1"/>
</dbReference>
<comment type="function">
    <text evidence="7">Catalyzes the thiamine diphosphate-dependent decarboxylation of 2-oxoglutarate and the subsequent addition of the resulting succinic semialdehyde-thiamine pyrophosphate anion to isochorismate to yield 2-succinyl-5-enolpyruvyl-6-hydroxy-3-cyclohexene-1-carboxylate (SEPHCHC).</text>
</comment>
<dbReference type="InterPro" id="IPR004433">
    <property type="entry name" value="MenaQ_synth_MenD"/>
</dbReference>
<keyword evidence="6 7" id="KW-0464">Manganese</keyword>
<dbReference type="GO" id="GO:0030145">
    <property type="term" value="F:manganese ion binding"/>
    <property type="evidence" value="ECO:0007669"/>
    <property type="project" value="UniProtKB-UniRule"/>
</dbReference>
<dbReference type="UniPathway" id="UPA01057">
    <property type="reaction ID" value="UER00164"/>
</dbReference>
<dbReference type="Pfam" id="PF16582">
    <property type="entry name" value="TPP_enzyme_M_2"/>
    <property type="match status" value="1"/>
</dbReference>
<evidence type="ECO:0000256" key="7">
    <source>
        <dbReference type="HAMAP-Rule" id="MF_01659"/>
    </source>
</evidence>
<dbReference type="InterPro" id="IPR011766">
    <property type="entry name" value="TPP_enzyme_TPP-bd"/>
</dbReference>
<evidence type="ECO:0000259" key="10">
    <source>
        <dbReference type="Pfam" id="PF16582"/>
    </source>
</evidence>
<evidence type="ECO:0000313" key="11">
    <source>
        <dbReference type="EMBL" id="NDL69166.1"/>
    </source>
</evidence>
<dbReference type="GO" id="GO:0009234">
    <property type="term" value="P:menaquinone biosynthetic process"/>
    <property type="evidence" value="ECO:0007669"/>
    <property type="project" value="UniProtKB-UniRule"/>
</dbReference>
<keyword evidence="4 7" id="KW-0460">Magnesium</keyword>
<evidence type="ECO:0000256" key="6">
    <source>
        <dbReference type="ARBA" id="ARBA00023211"/>
    </source>
</evidence>
<proteinExistence type="inferred from homology"/>
<comment type="pathway">
    <text evidence="7">Quinol/quinone metabolism; 1,4-dihydroxy-2-naphthoate biosynthesis; 1,4-dihydroxy-2-naphthoate from chorismate: step 2/7.</text>
</comment>
<dbReference type="SUPFAM" id="SSF52518">
    <property type="entry name" value="Thiamin diphosphate-binding fold (THDP-binding)"/>
    <property type="match status" value="2"/>
</dbReference>
<keyword evidence="2 7" id="KW-0808">Transferase</keyword>
<organism evidence="11 12">
    <name type="scientific">Vreelandella alkaliphila</name>
    <dbReference type="NCBI Taxonomy" id="272774"/>
    <lineage>
        <taxon>Bacteria</taxon>
        <taxon>Pseudomonadati</taxon>
        <taxon>Pseudomonadota</taxon>
        <taxon>Gammaproteobacteria</taxon>
        <taxon>Oceanospirillales</taxon>
        <taxon>Halomonadaceae</taxon>
        <taxon>Vreelandella</taxon>
    </lineage>
</organism>
<comment type="subunit">
    <text evidence="7">Homodimer.</text>
</comment>
<dbReference type="GO" id="GO:0030976">
    <property type="term" value="F:thiamine pyrophosphate binding"/>
    <property type="evidence" value="ECO:0007669"/>
    <property type="project" value="UniProtKB-UniRule"/>
</dbReference>
<dbReference type="PANTHER" id="PTHR42916:SF1">
    <property type="entry name" value="PROTEIN PHYLLO, CHLOROPLASTIC"/>
    <property type="match status" value="1"/>
</dbReference>
<dbReference type="NCBIfam" id="TIGR00173">
    <property type="entry name" value="menD"/>
    <property type="match status" value="1"/>
</dbReference>
<comment type="catalytic activity">
    <reaction evidence="7">
        <text>isochorismate + 2-oxoglutarate + H(+) = 5-enolpyruvoyl-6-hydroxy-2-succinyl-cyclohex-3-ene-1-carboxylate + CO2</text>
        <dbReference type="Rhea" id="RHEA:25593"/>
        <dbReference type="ChEBI" id="CHEBI:15378"/>
        <dbReference type="ChEBI" id="CHEBI:16526"/>
        <dbReference type="ChEBI" id="CHEBI:16810"/>
        <dbReference type="ChEBI" id="CHEBI:29780"/>
        <dbReference type="ChEBI" id="CHEBI:58818"/>
        <dbReference type="EC" id="2.2.1.9"/>
    </reaction>
</comment>
<feature type="domain" description="Menaquinone biosynthesis protein MenD middle" evidence="10">
    <location>
        <begin position="207"/>
        <end position="422"/>
    </location>
</feature>
<evidence type="ECO:0000259" key="9">
    <source>
        <dbReference type="Pfam" id="PF02776"/>
    </source>
</evidence>
<dbReference type="Pfam" id="PF02775">
    <property type="entry name" value="TPP_enzyme_C"/>
    <property type="match status" value="1"/>
</dbReference>
<dbReference type="RefSeq" id="WP_162217102.1">
    <property type="nucleotide sequence ID" value="NZ_JAAEHK010000001.1"/>
</dbReference>
<dbReference type="OrthoDB" id="9791859at2"/>
<sequence length="598" mass="66109">MTAPVSSDVATNSFAKNDFVKEHATFNHVWAALMLEELYRLGVRDVVVAPGSRSSPLTMVASEHIGLRCHCHFDERGLGFMALGIARGSQRPVAIITTSGTAVANLYPAVVEANLLGVPLIVLSADRPIELLDNGSNQAIDQRDIFSHHTSVYHDLPPPDAEIKAAFLLSTLDQAVDQQRRTPGPIHLNCRYREPLYPSNSLVDASDYLTPLGRWLTTSAPWSDWQTSAAIPPLKSDWKAFSQQRGLLVIGRVEDSVEGRVDASHQAQQVLELSKQLGWPLLADVQSQVRFDSHNLIHFDLALHDERFSEELAKAEVLLQFGGRLISKRLTQFIAQQPWQDVWLVDPLPQRLDPDYCVKRRWICQPADLIAALPTLPEQSPWHQLDNLQRRTSHVVEERCNSFSEIGVCHQLAQLATGQLFIGNSLPARLMNMLGAHRKMPLRIFANRGASGIDGLIATAYGISCTHPQPTTILLGDTSALHDLNSLALLKQAAQPLVVVILNNDGGSIFHMLPVPKEGELLERYYRQPHGLSFEHAAQMFGLSYAAPDSLDAFVTDYTQALQVGVTLIEIHVPHQQVADDLNAMGAALREGRREPGV</sequence>
<dbReference type="GO" id="GO:0070204">
    <property type="term" value="F:2-succinyl-5-enolpyruvyl-6-hydroxy-3-cyclohexene-1-carboxylic-acid synthase activity"/>
    <property type="evidence" value="ECO:0007669"/>
    <property type="project" value="UniProtKB-UniRule"/>
</dbReference>
<dbReference type="Gene3D" id="3.40.50.970">
    <property type="match status" value="2"/>
</dbReference>
<feature type="domain" description="Thiamine pyrophosphate enzyme TPP-binding" evidence="8">
    <location>
        <begin position="439"/>
        <end position="571"/>
    </location>
</feature>
<name>A0A7C9JVM3_9GAMM</name>
<keyword evidence="1 7" id="KW-0474">Menaquinone biosynthesis</keyword>
<comment type="similarity">
    <text evidence="7">Belongs to the TPP enzyme family. MenD subfamily.</text>
</comment>
<keyword evidence="5 7" id="KW-0786">Thiamine pyrophosphate</keyword>
<comment type="cofactor">
    <cofactor evidence="7">
        <name>thiamine diphosphate</name>
        <dbReference type="ChEBI" id="CHEBI:58937"/>
    </cofactor>
    <text evidence="7">Binds 1 thiamine pyrophosphate per subunit.</text>
</comment>
<evidence type="ECO:0000256" key="4">
    <source>
        <dbReference type="ARBA" id="ARBA00022842"/>
    </source>
</evidence>